<dbReference type="EMBL" id="CP016416">
    <property type="protein sequence ID" value="ANU39413.1"/>
    <property type="molecule type" value="Genomic_DNA"/>
</dbReference>
<geneLocation type="plasmid" evidence="2">
    <name>pvs127</name>
</geneLocation>
<gene>
    <name evidence="1" type="ORF">VSVS05_04378</name>
</gene>
<sequence>MDGALGAIIELKTLNLFKVLLILKLEQHK</sequence>
<evidence type="ECO:0000313" key="1">
    <source>
        <dbReference type="EMBL" id="ANU39413.1"/>
    </source>
</evidence>
<evidence type="ECO:0000313" key="2">
    <source>
        <dbReference type="Proteomes" id="UP000092528"/>
    </source>
</evidence>
<accession>A0A1C7FIX8</accession>
<organism evidence="1 2">
    <name type="scientific">Vibrio scophthalmi</name>
    <dbReference type="NCBI Taxonomy" id="45658"/>
    <lineage>
        <taxon>Bacteria</taxon>
        <taxon>Pseudomonadati</taxon>
        <taxon>Pseudomonadota</taxon>
        <taxon>Gammaproteobacteria</taxon>
        <taxon>Vibrionales</taxon>
        <taxon>Vibrionaceae</taxon>
        <taxon>Vibrio</taxon>
    </lineage>
</organism>
<protein>
    <submittedName>
        <fullName evidence="1">Uncharacterized protein</fullName>
    </submittedName>
</protein>
<name>A0A1C7FIX8_9VIBR</name>
<keyword evidence="1" id="KW-0614">Plasmid</keyword>
<keyword evidence="2" id="KW-1185">Reference proteome</keyword>
<dbReference type="Proteomes" id="UP000092528">
    <property type="component" value="Plasmid pVS127"/>
</dbReference>
<dbReference type="AlphaFoldDB" id="A0A1C7FIX8"/>
<proteinExistence type="predicted"/>
<reference evidence="1 2" key="1">
    <citation type="submission" date="2016-07" db="EMBL/GenBank/DDBJ databases">
        <title>Genome sequencing of Vibrio scophthalmi strain VS-05, an isolated from Paralichthys olivaceus.</title>
        <authorList>
            <person name="Han H.-J."/>
        </authorList>
    </citation>
    <scope>NUCLEOTIDE SEQUENCE [LARGE SCALE GENOMIC DNA]</scope>
    <source>
        <strain evidence="1 2">VS-05</strain>
        <plasmid evidence="2">pvs127</plasmid>
    </source>
</reference>